<accession>A0A2M8LBI3</accession>
<evidence type="ECO:0000313" key="1">
    <source>
        <dbReference type="EMBL" id="PJE73941.1"/>
    </source>
</evidence>
<comment type="caution">
    <text evidence="1">The sequence shown here is derived from an EMBL/GenBank/DDBJ whole genome shotgun (WGS) entry which is preliminary data.</text>
</comment>
<sequence>MNKKISIGILAVLAISLLFILKPSEKVMANLDDFAQCLADRGAVMYGAEWCPHCQDEKRAFGDSWHIVPYVECPDDPALCLDKEITGYPTWLIGTSTRLIGTQGVEKLSEITGCFIQLEKGEQ</sequence>
<dbReference type="InterPro" id="IPR036249">
    <property type="entry name" value="Thioredoxin-like_sf"/>
</dbReference>
<reference evidence="2" key="1">
    <citation type="submission" date="2017-09" db="EMBL/GenBank/DDBJ databases">
        <title>Depth-based differentiation of microbial function through sediment-hosted aquifers and enrichment of novel symbionts in the deep terrestrial subsurface.</title>
        <authorList>
            <person name="Probst A.J."/>
            <person name="Ladd B."/>
            <person name="Jarett J.K."/>
            <person name="Geller-Mcgrath D.E."/>
            <person name="Sieber C.M.K."/>
            <person name="Emerson J.B."/>
            <person name="Anantharaman K."/>
            <person name="Thomas B.C."/>
            <person name="Malmstrom R."/>
            <person name="Stieglmeier M."/>
            <person name="Klingl A."/>
            <person name="Woyke T."/>
            <person name="Ryan C.M."/>
            <person name="Banfield J.F."/>
        </authorList>
    </citation>
    <scope>NUCLEOTIDE SEQUENCE [LARGE SCALE GENOMIC DNA]</scope>
</reference>
<dbReference type="AlphaFoldDB" id="A0A2M8LBI3"/>
<name>A0A2M8LBI3_9BACT</name>
<dbReference type="Gene3D" id="3.40.30.10">
    <property type="entry name" value="Glutaredoxin"/>
    <property type="match status" value="1"/>
</dbReference>
<dbReference type="PANTHER" id="PTHR34573:SF1">
    <property type="entry name" value="VITAMIN K EPOXIDE REDUCTASE DOMAIN-CONTAINING PROTEIN"/>
    <property type="match status" value="1"/>
</dbReference>
<dbReference type="EMBL" id="PFEQ01000014">
    <property type="protein sequence ID" value="PJE73941.1"/>
    <property type="molecule type" value="Genomic_DNA"/>
</dbReference>
<protein>
    <recommendedName>
        <fullName evidence="3">Thioredoxin domain-containing protein</fullName>
    </recommendedName>
</protein>
<evidence type="ECO:0000313" key="2">
    <source>
        <dbReference type="Proteomes" id="UP000228700"/>
    </source>
</evidence>
<proteinExistence type="predicted"/>
<dbReference type="PANTHER" id="PTHR34573">
    <property type="entry name" value="VKC DOMAIN-CONTAINING PROTEIN"/>
    <property type="match status" value="1"/>
</dbReference>
<dbReference type="SUPFAM" id="SSF52833">
    <property type="entry name" value="Thioredoxin-like"/>
    <property type="match status" value="1"/>
</dbReference>
<dbReference type="Proteomes" id="UP000228700">
    <property type="component" value="Unassembled WGS sequence"/>
</dbReference>
<gene>
    <name evidence="1" type="ORF">COV01_03845</name>
</gene>
<evidence type="ECO:0008006" key="3">
    <source>
        <dbReference type="Google" id="ProtNLM"/>
    </source>
</evidence>
<organism evidence="1 2">
    <name type="scientific">Candidatus Taylorbacteria bacterium CG10_big_fil_rev_8_21_14_0_10_41_48</name>
    <dbReference type="NCBI Taxonomy" id="1975024"/>
    <lineage>
        <taxon>Bacteria</taxon>
        <taxon>Candidatus Tayloriibacteriota</taxon>
    </lineage>
</organism>